<evidence type="ECO:0000313" key="1">
    <source>
        <dbReference type="EMBL" id="RZU40368.1"/>
    </source>
</evidence>
<proteinExistence type="predicted"/>
<dbReference type="RefSeq" id="WP_130418443.1">
    <property type="nucleotide sequence ID" value="NZ_SHKW01000001.1"/>
</dbReference>
<gene>
    <name evidence="1" type="ORF">BDD14_1820</name>
</gene>
<evidence type="ECO:0000313" key="2">
    <source>
        <dbReference type="Proteomes" id="UP000292958"/>
    </source>
</evidence>
<sequence length="135" mass="14826">MKVGFVSMPFSGHLNPMITLARRLQSRGHEVVFIGVPDVEPFANVAGLDFVPFCKKEYPEGSVAKRWGGVSKIHGLDVIRYSCNELMPGLVKAALEELPEKLAQTGVEALVLDTLCLFHALVPRTLPRAFIGTEH</sequence>
<accession>A0A4Q7YS74</accession>
<dbReference type="EMBL" id="SHKW01000001">
    <property type="protein sequence ID" value="RZU40368.1"/>
    <property type="molecule type" value="Genomic_DNA"/>
</dbReference>
<dbReference type="OrthoDB" id="583702at2"/>
<organism evidence="1 2">
    <name type="scientific">Edaphobacter modestus</name>
    <dbReference type="NCBI Taxonomy" id="388466"/>
    <lineage>
        <taxon>Bacteria</taxon>
        <taxon>Pseudomonadati</taxon>
        <taxon>Acidobacteriota</taxon>
        <taxon>Terriglobia</taxon>
        <taxon>Terriglobales</taxon>
        <taxon>Acidobacteriaceae</taxon>
        <taxon>Edaphobacter</taxon>
    </lineage>
</organism>
<keyword evidence="2" id="KW-1185">Reference proteome</keyword>
<dbReference type="Gene3D" id="3.40.50.2000">
    <property type="entry name" value="Glycogen Phosphorylase B"/>
    <property type="match status" value="1"/>
</dbReference>
<dbReference type="Proteomes" id="UP000292958">
    <property type="component" value="Unassembled WGS sequence"/>
</dbReference>
<dbReference type="SUPFAM" id="SSF53756">
    <property type="entry name" value="UDP-Glycosyltransferase/glycogen phosphorylase"/>
    <property type="match status" value="1"/>
</dbReference>
<protein>
    <recommendedName>
        <fullName evidence="3">Glycosyl transferase family 28</fullName>
    </recommendedName>
</protein>
<evidence type="ECO:0008006" key="3">
    <source>
        <dbReference type="Google" id="ProtNLM"/>
    </source>
</evidence>
<comment type="caution">
    <text evidence="1">The sequence shown here is derived from an EMBL/GenBank/DDBJ whole genome shotgun (WGS) entry which is preliminary data.</text>
</comment>
<name>A0A4Q7YS74_9BACT</name>
<reference evidence="1 2" key="1">
    <citation type="submission" date="2019-02" db="EMBL/GenBank/DDBJ databases">
        <title>Genomic Encyclopedia of Archaeal and Bacterial Type Strains, Phase II (KMG-II): from individual species to whole genera.</title>
        <authorList>
            <person name="Goeker M."/>
        </authorList>
    </citation>
    <scope>NUCLEOTIDE SEQUENCE [LARGE SCALE GENOMIC DNA]</scope>
    <source>
        <strain evidence="1 2">DSM 18101</strain>
    </source>
</reference>
<dbReference type="AlphaFoldDB" id="A0A4Q7YS74"/>